<dbReference type="AlphaFoldDB" id="A0A433SIK0"/>
<feature type="region of interest" description="Disordered" evidence="5">
    <location>
        <begin position="182"/>
        <end position="274"/>
    </location>
</feature>
<feature type="domain" description="EGF-like" evidence="7">
    <location>
        <begin position="7"/>
        <end position="45"/>
    </location>
</feature>
<comment type="caution">
    <text evidence="8">The sequence shown here is derived from an EMBL/GenBank/DDBJ whole genome shotgun (WGS) entry which is preliminary data.</text>
</comment>
<sequence length="664" mass="72444">GRNCTILGDPCEYLPCENNGTCVAFENQFNYTCNCSDPWTGQDCEIRRSPCESQPCLNEAECISNEDNTNFTCGCKPLYEGMFCETKLDPTTTAQPTADSGAALNPKDPARITGKDSSAGFLFWHGLLIGLCFLAIIITIIIFFIFRRRRKEKEHCVSGLPPGDAVHFTTEGNLAFENSMYNTSRSKSNSNGHAHETRKHPPLPTTPTDDDNFNPLKHMNSFDVDETQGATGGYDPEEGGYMKPSAVEKELKGQHAEMSESQRAQNNPYSDFRDVRGVQNEPVEPHYQDLDEVAIEFQGLDGETSDNQGLIASKSYLGHAHSPRTTAKLKAMADETLEFNNHSYVSSSDSNASDGSYSGKTDSQQSAPKPQENQYSEPTVSASALPGNWNLGVPLKSESEYSDIPCNAPAIGVSTSPPLTIGENAYSPIDDEAEFDFALAQRVSARRQDTNDSHYAEPAIPASPLSKSPAPGNTEFGFKNEPYAEVTVPAHRTPSHSLEDDYLHDDEDDIPSFGLPHVDTGYANPPTSPKENSVEPLYADPKEPESENSNRSNEYALPRSAADPPAIPPKPRGLDDGRPRRSEYEECDVTIPAIPALPLSSAQSSAEHDKHHNVPVDNTSLYSSVPESQAILFTDNSDKSSVPGPAQAPFLFLENPSFVGESEN</sequence>
<reference evidence="8 9" key="1">
    <citation type="submission" date="2019-01" db="EMBL/GenBank/DDBJ databases">
        <title>A draft genome assembly of the solar-powered sea slug Elysia chlorotica.</title>
        <authorList>
            <person name="Cai H."/>
            <person name="Li Q."/>
            <person name="Fang X."/>
            <person name="Li J."/>
            <person name="Curtis N.E."/>
            <person name="Altenburger A."/>
            <person name="Shibata T."/>
            <person name="Feng M."/>
            <person name="Maeda T."/>
            <person name="Schwartz J.A."/>
            <person name="Shigenobu S."/>
            <person name="Lundholm N."/>
            <person name="Nishiyama T."/>
            <person name="Yang H."/>
            <person name="Hasebe M."/>
            <person name="Li S."/>
            <person name="Pierce S.K."/>
            <person name="Wang J."/>
        </authorList>
    </citation>
    <scope>NUCLEOTIDE SEQUENCE [LARGE SCALE GENOMIC DNA]</scope>
    <source>
        <strain evidence="8">EC2010</strain>
        <tissue evidence="8">Whole organism of an adult</tissue>
    </source>
</reference>
<evidence type="ECO:0000313" key="8">
    <source>
        <dbReference type="EMBL" id="RUS68782.1"/>
    </source>
</evidence>
<accession>A0A433SIK0</accession>
<gene>
    <name evidence="8" type="ORF">EGW08_023457</name>
</gene>
<dbReference type="STRING" id="188477.A0A433SIK0"/>
<feature type="domain" description="EGF-like" evidence="7">
    <location>
        <begin position="47"/>
        <end position="85"/>
    </location>
</feature>
<evidence type="ECO:0000259" key="7">
    <source>
        <dbReference type="PROSITE" id="PS50026"/>
    </source>
</evidence>
<dbReference type="SUPFAM" id="SSF57196">
    <property type="entry name" value="EGF/Laminin"/>
    <property type="match status" value="2"/>
</dbReference>
<dbReference type="PROSITE" id="PS00022">
    <property type="entry name" value="EGF_1"/>
    <property type="match status" value="2"/>
</dbReference>
<evidence type="ECO:0000256" key="1">
    <source>
        <dbReference type="ARBA" id="ARBA00022536"/>
    </source>
</evidence>
<organism evidence="8 9">
    <name type="scientific">Elysia chlorotica</name>
    <name type="common">Eastern emerald elysia</name>
    <name type="synonym">Sea slug</name>
    <dbReference type="NCBI Taxonomy" id="188477"/>
    <lineage>
        <taxon>Eukaryota</taxon>
        <taxon>Metazoa</taxon>
        <taxon>Spiralia</taxon>
        <taxon>Lophotrochozoa</taxon>
        <taxon>Mollusca</taxon>
        <taxon>Gastropoda</taxon>
        <taxon>Heterobranchia</taxon>
        <taxon>Euthyneura</taxon>
        <taxon>Panpulmonata</taxon>
        <taxon>Sacoglossa</taxon>
        <taxon>Placobranchoidea</taxon>
        <taxon>Plakobranchidae</taxon>
        <taxon>Elysia</taxon>
    </lineage>
</organism>
<dbReference type="InterPro" id="IPR051022">
    <property type="entry name" value="Notch_Cell-Fate_Det"/>
</dbReference>
<feature type="non-terminal residue" evidence="8">
    <location>
        <position position="1"/>
    </location>
</feature>
<protein>
    <recommendedName>
        <fullName evidence="7">EGF-like domain-containing protein</fullName>
    </recommendedName>
</protein>
<dbReference type="InterPro" id="IPR000742">
    <property type="entry name" value="EGF"/>
</dbReference>
<feature type="disulfide bond" evidence="4">
    <location>
        <begin position="16"/>
        <end position="33"/>
    </location>
</feature>
<name>A0A433SIK0_ELYCH</name>
<dbReference type="CDD" id="cd00054">
    <property type="entry name" value="EGF_CA"/>
    <property type="match status" value="2"/>
</dbReference>
<comment type="caution">
    <text evidence="4">Lacks conserved residue(s) required for the propagation of feature annotation.</text>
</comment>
<dbReference type="EMBL" id="RQTK01002015">
    <property type="protein sequence ID" value="RUS68782.1"/>
    <property type="molecule type" value="Genomic_DNA"/>
</dbReference>
<feature type="region of interest" description="Disordered" evidence="5">
    <location>
        <begin position="343"/>
        <end position="389"/>
    </location>
</feature>
<keyword evidence="6" id="KW-0472">Membrane</keyword>
<feature type="compositionally biased region" description="Basic and acidic residues" evidence="5">
    <location>
        <begin position="246"/>
        <end position="260"/>
    </location>
</feature>
<dbReference type="Pfam" id="PF00008">
    <property type="entry name" value="EGF"/>
    <property type="match status" value="1"/>
</dbReference>
<evidence type="ECO:0000313" key="9">
    <source>
        <dbReference type="Proteomes" id="UP000271974"/>
    </source>
</evidence>
<dbReference type="PANTHER" id="PTHR24049:SF29">
    <property type="entry name" value="EGF-LIKE DOMAIN-CONTAINING PROTEIN"/>
    <property type="match status" value="1"/>
</dbReference>
<feature type="compositionally biased region" description="Basic and acidic residues" evidence="5">
    <location>
        <begin position="572"/>
        <end position="584"/>
    </location>
</feature>
<feature type="disulfide bond" evidence="4">
    <location>
        <begin position="56"/>
        <end position="73"/>
    </location>
</feature>
<feature type="compositionally biased region" description="Low complexity" evidence="5">
    <location>
        <begin position="343"/>
        <end position="359"/>
    </location>
</feature>
<keyword evidence="6" id="KW-1133">Transmembrane helix</keyword>
<keyword evidence="1 4" id="KW-0245">EGF-like domain</keyword>
<evidence type="ECO:0000256" key="2">
    <source>
        <dbReference type="ARBA" id="ARBA00022737"/>
    </source>
</evidence>
<feature type="compositionally biased region" description="Polar residues" evidence="5">
    <location>
        <begin position="182"/>
        <end position="192"/>
    </location>
</feature>
<dbReference type="PROSITE" id="PS50026">
    <property type="entry name" value="EGF_3"/>
    <property type="match status" value="2"/>
</dbReference>
<keyword evidence="6" id="KW-0812">Transmembrane</keyword>
<feature type="region of interest" description="Disordered" evidence="5">
    <location>
        <begin position="444"/>
        <end position="622"/>
    </location>
</feature>
<dbReference type="OrthoDB" id="5813299at2759"/>
<evidence type="ECO:0000256" key="4">
    <source>
        <dbReference type="PROSITE-ProRule" id="PRU00076"/>
    </source>
</evidence>
<evidence type="ECO:0000256" key="5">
    <source>
        <dbReference type="SAM" id="MobiDB-lite"/>
    </source>
</evidence>
<dbReference type="Proteomes" id="UP000271974">
    <property type="component" value="Unassembled WGS sequence"/>
</dbReference>
<proteinExistence type="predicted"/>
<feature type="disulfide bond" evidence="4">
    <location>
        <begin position="35"/>
        <end position="44"/>
    </location>
</feature>
<keyword evidence="9" id="KW-1185">Reference proteome</keyword>
<keyword evidence="2" id="KW-0677">Repeat</keyword>
<feature type="transmembrane region" description="Helical" evidence="6">
    <location>
        <begin position="121"/>
        <end position="146"/>
    </location>
</feature>
<feature type="compositionally biased region" description="Acidic residues" evidence="5">
    <location>
        <begin position="500"/>
        <end position="510"/>
    </location>
</feature>
<feature type="compositionally biased region" description="Low complexity" evidence="5">
    <location>
        <begin position="591"/>
        <end position="605"/>
    </location>
</feature>
<evidence type="ECO:0000256" key="3">
    <source>
        <dbReference type="ARBA" id="ARBA00023157"/>
    </source>
</evidence>
<dbReference type="PANTHER" id="PTHR24049">
    <property type="entry name" value="CRUMBS FAMILY MEMBER"/>
    <property type="match status" value="1"/>
</dbReference>
<dbReference type="Gene3D" id="2.10.25.10">
    <property type="entry name" value="Laminin"/>
    <property type="match status" value="2"/>
</dbReference>
<evidence type="ECO:0000256" key="6">
    <source>
        <dbReference type="SAM" id="Phobius"/>
    </source>
</evidence>
<feature type="compositionally biased region" description="Basic and acidic residues" evidence="5">
    <location>
        <begin position="446"/>
        <end position="455"/>
    </location>
</feature>
<keyword evidence="3 4" id="KW-1015">Disulfide bond</keyword>
<dbReference type="PROSITE" id="PS01186">
    <property type="entry name" value="EGF_2"/>
    <property type="match status" value="1"/>
</dbReference>
<feature type="compositionally biased region" description="Polar residues" evidence="5">
    <location>
        <begin position="360"/>
        <end position="382"/>
    </location>
</feature>
<feature type="disulfide bond" evidence="4">
    <location>
        <begin position="75"/>
        <end position="84"/>
    </location>
</feature>
<dbReference type="SMART" id="SM00181">
    <property type="entry name" value="EGF"/>
    <property type="match status" value="2"/>
</dbReference>